<keyword evidence="2" id="KW-1185">Reference proteome</keyword>
<dbReference type="PANTHER" id="PTHR47324:SF3">
    <property type="entry name" value="EGF-LIKE DOMAIN-CONTAINING PROTEIN"/>
    <property type="match status" value="1"/>
</dbReference>
<dbReference type="Proteomes" id="UP000218231">
    <property type="component" value="Unassembled WGS sequence"/>
</dbReference>
<dbReference type="PANTHER" id="PTHR47324">
    <property type="entry name" value="PROTEIN IRG-7-RELATED"/>
    <property type="match status" value="1"/>
</dbReference>
<gene>
    <name evidence="1" type="ORF">WR25_13031</name>
</gene>
<accession>A0A2A2JUC4</accession>
<reference evidence="1 2" key="1">
    <citation type="journal article" date="2017" name="Curr. Biol.">
        <title>Genome architecture and evolution of a unichromosomal asexual nematode.</title>
        <authorList>
            <person name="Fradin H."/>
            <person name="Zegar C."/>
            <person name="Gutwein M."/>
            <person name="Lucas J."/>
            <person name="Kovtun M."/>
            <person name="Corcoran D."/>
            <person name="Baugh L.R."/>
            <person name="Kiontke K."/>
            <person name="Gunsalus K."/>
            <person name="Fitch D.H."/>
            <person name="Piano F."/>
        </authorList>
    </citation>
    <scope>NUCLEOTIDE SEQUENCE [LARGE SCALE GENOMIC DNA]</scope>
    <source>
        <strain evidence="1">PF1309</strain>
    </source>
</reference>
<evidence type="ECO:0000313" key="1">
    <source>
        <dbReference type="EMBL" id="PAV65291.1"/>
    </source>
</evidence>
<dbReference type="OrthoDB" id="5862172at2759"/>
<dbReference type="EMBL" id="LIAE01010213">
    <property type="protein sequence ID" value="PAV65291.1"/>
    <property type="molecule type" value="Genomic_DNA"/>
</dbReference>
<name>A0A2A2JUC4_9BILA</name>
<evidence type="ECO:0000313" key="2">
    <source>
        <dbReference type="Proteomes" id="UP000218231"/>
    </source>
</evidence>
<dbReference type="AlphaFoldDB" id="A0A2A2JUC4"/>
<proteinExistence type="predicted"/>
<organism evidence="1 2">
    <name type="scientific">Diploscapter pachys</name>
    <dbReference type="NCBI Taxonomy" id="2018661"/>
    <lineage>
        <taxon>Eukaryota</taxon>
        <taxon>Metazoa</taxon>
        <taxon>Ecdysozoa</taxon>
        <taxon>Nematoda</taxon>
        <taxon>Chromadorea</taxon>
        <taxon>Rhabditida</taxon>
        <taxon>Rhabditina</taxon>
        <taxon>Rhabditomorpha</taxon>
        <taxon>Rhabditoidea</taxon>
        <taxon>Rhabditidae</taxon>
        <taxon>Diploscapter</taxon>
    </lineage>
</organism>
<comment type="caution">
    <text evidence="1">The sequence shown here is derived from an EMBL/GenBank/DDBJ whole genome shotgun (WGS) entry which is preliminary data.</text>
</comment>
<protein>
    <submittedName>
        <fullName evidence="1">Uncharacterized protein</fullName>
    </submittedName>
</protein>
<dbReference type="InterPro" id="IPR053295">
    <property type="entry name" value="Innate_immunity_reg"/>
</dbReference>
<sequence length="781" mass="88245">MHSNKLCNLRCGLRPPNSDNLDINYRSLIIVFSTKMSMKPYFDIFMQNINSTVTKLMSYVDNTIVRFTIVDFITGVTNLNSYNNYDEFYEELQYIQNNSFRATIYPYQDLLGSLLFAQQTKDNTAFSQIWLFADSFPLESFAENTLMPANNIEHQLIQAALAWRTKLTVILCQNDTRPLSVKKNKHYDVLRRVVRSTHGDLHLVNAEELGFLMSNVLTTYNNAEDVAAYYDLKPGASISLEAHPDDIHRPIYLLYTIWPDSGVVSSPTIDVTNANKNNLGSTKHLWFYRFLSTGGIMNITISSAPNVSFYVRCFYQTRSSVVVAFSSNKNADFGNEAIYAGIPTWSSARPLDIDSVANISRIIRTSDGYPLTEEVIFLLERSTLLQQESANIFGLLNASLPTWEWIFKPKQYGLMVFDDQDIQTLINTFDVKDFLRKLQVTLANLAYKETNSNRVLDAIYIRIDFMNSIFYETQLVADERIPNCLGGANFSFMVDRESRYVVLQVNGIGSTVQVIDANNLNINLYLKGQWTAKIATNEGPCGLQVRIIGPYSIIPGFAISNSDDFPHSQLFGARGFNNGGAAMMFRVTMQMQGNPNMTLRSVSYLGTSVEKQFNESLNDLDWGHASIYPKDNSTCSYQWTTDIISADAKTVELMNTVNVNAEITTEENSVRIQFASTEEIFRGESASVPAVTNASWPTVPPHDDETTTALPTTSATLTVTSSAETEQTCHFVYCMLNCMKRFQIKLMLHRVLLALIPNLLEHKIKKPQKPQQLSLVLPKEY</sequence>